<dbReference type="Proteomes" id="UP001320148">
    <property type="component" value="Chromosome"/>
</dbReference>
<accession>A0ABN6F9B5</accession>
<gene>
    <name evidence="2" type="ORF">DSLASN_46550</name>
</gene>
<keyword evidence="1" id="KW-0812">Transmembrane</keyword>
<reference evidence="2 3" key="1">
    <citation type="submission" date="2021-02" db="EMBL/GenBank/DDBJ databases">
        <title>Complete genome of Desulfoluna sp. strain ASN36.</title>
        <authorList>
            <person name="Takahashi A."/>
            <person name="Kojima H."/>
            <person name="Fukui M."/>
        </authorList>
    </citation>
    <scope>NUCLEOTIDE SEQUENCE [LARGE SCALE GENOMIC DNA]</scope>
    <source>
        <strain evidence="2 3">ASN36</strain>
    </source>
</reference>
<evidence type="ECO:0000313" key="2">
    <source>
        <dbReference type="EMBL" id="BCS99023.1"/>
    </source>
</evidence>
<feature type="transmembrane region" description="Helical" evidence="1">
    <location>
        <begin position="61"/>
        <end position="84"/>
    </location>
</feature>
<sequence>MSNAILNRIAAYIFIFILLFPFGIYHIHKLAIAFKKGTISFHSRVDFKKITVKKSDNPLGFYTQFLLSSIVGFGSIIVGISFMCDI</sequence>
<name>A0ABN6F9B5_9BACT</name>
<evidence type="ECO:0000256" key="1">
    <source>
        <dbReference type="SAM" id="Phobius"/>
    </source>
</evidence>
<keyword evidence="1" id="KW-0472">Membrane</keyword>
<keyword evidence="3" id="KW-1185">Reference proteome</keyword>
<protein>
    <submittedName>
        <fullName evidence="2">Uncharacterized protein</fullName>
    </submittedName>
</protein>
<keyword evidence="1" id="KW-1133">Transmembrane helix</keyword>
<organism evidence="2 3">
    <name type="scientific">Desulfoluna limicola</name>
    <dbReference type="NCBI Taxonomy" id="2810562"/>
    <lineage>
        <taxon>Bacteria</taxon>
        <taxon>Pseudomonadati</taxon>
        <taxon>Thermodesulfobacteriota</taxon>
        <taxon>Desulfobacteria</taxon>
        <taxon>Desulfobacterales</taxon>
        <taxon>Desulfolunaceae</taxon>
        <taxon>Desulfoluna</taxon>
    </lineage>
</organism>
<evidence type="ECO:0000313" key="3">
    <source>
        <dbReference type="Proteomes" id="UP001320148"/>
    </source>
</evidence>
<proteinExistence type="predicted"/>
<feature type="transmembrane region" description="Helical" evidence="1">
    <location>
        <begin position="9"/>
        <end position="27"/>
    </location>
</feature>
<dbReference type="RefSeq" id="WP_236890377.1">
    <property type="nucleotide sequence ID" value="NZ_AP024488.1"/>
</dbReference>
<dbReference type="EMBL" id="AP024488">
    <property type="protein sequence ID" value="BCS99023.1"/>
    <property type="molecule type" value="Genomic_DNA"/>
</dbReference>